<dbReference type="Pfam" id="PF02558">
    <property type="entry name" value="ApbA"/>
    <property type="match status" value="1"/>
</dbReference>
<dbReference type="AlphaFoldDB" id="A0A858RJL1"/>
<organism evidence="12 13">
    <name type="scientific">Luteolibacter luteus</name>
    <dbReference type="NCBI Taxonomy" id="2728835"/>
    <lineage>
        <taxon>Bacteria</taxon>
        <taxon>Pseudomonadati</taxon>
        <taxon>Verrucomicrobiota</taxon>
        <taxon>Verrucomicrobiia</taxon>
        <taxon>Verrucomicrobiales</taxon>
        <taxon>Verrucomicrobiaceae</taxon>
        <taxon>Luteolibacter</taxon>
    </lineage>
</organism>
<comment type="pathway">
    <text evidence="1 9">Cofactor biosynthesis; (R)-pantothenate biosynthesis; (R)-pantoate from 3-methyl-2-oxobutanoate: step 2/2.</text>
</comment>
<keyword evidence="6 9" id="KW-0560">Oxidoreductase</keyword>
<dbReference type="SUPFAM" id="SSF48179">
    <property type="entry name" value="6-phosphogluconate dehydrogenase C-terminal domain-like"/>
    <property type="match status" value="1"/>
</dbReference>
<dbReference type="RefSeq" id="WP_169455305.1">
    <property type="nucleotide sequence ID" value="NZ_CP051774.1"/>
</dbReference>
<dbReference type="InterPro" id="IPR013752">
    <property type="entry name" value="KPA_reductase"/>
</dbReference>
<evidence type="ECO:0000256" key="1">
    <source>
        <dbReference type="ARBA" id="ARBA00004994"/>
    </source>
</evidence>
<evidence type="ECO:0000313" key="12">
    <source>
        <dbReference type="EMBL" id="QJE96905.1"/>
    </source>
</evidence>
<evidence type="ECO:0000256" key="4">
    <source>
        <dbReference type="ARBA" id="ARBA00019465"/>
    </source>
</evidence>
<dbReference type="Pfam" id="PF08546">
    <property type="entry name" value="ApbA_C"/>
    <property type="match status" value="1"/>
</dbReference>
<gene>
    <name evidence="12" type="ORF">HHL09_14290</name>
</gene>
<evidence type="ECO:0000313" key="13">
    <source>
        <dbReference type="Proteomes" id="UP000501812"/>
    </source>
</evidence>
<dbReference type="InterPro" id="IPR013328">
    <property type="entry name" value="6PGD_dom2"/>
</dbReference>
<dbReference type="Proteomes" id="UP000501812">
    <property type="component" value="Chromosome"/>
</dbReference>
<dbReference type="KEGG" id="luo:HHL09_14290"/>
<evidence type="ECO:0000256" key="8">
    <source>
        <dbReference type="ARBA" id="ARBA00048793"/>
    </source>
</evidence>
<protein>
    <recommendedName>
        <fullName evidence="4 9">2-dehydropantoate 2-reductase</fullName>
        <ecNumber evidence="3 9">1.1.1.169</ecNumber>
    </recommendedName>
    <alternativeName>
        <fullName evidence="7 9">Ketopantoate reductase</fullName>
    </alternativeName>
</protein>
<evidence type="ECO:0000259" key="10">
    <source>
        <dbReference type="Pfam" id="PF02558"/>
    </source>
</evidence>
<dbReference type="Gene3D" id="3.40.50.720">
    <property type="entry name" value="NAD(P)-binding Rossmann-like Domain"/>
    <property type="match status" value="1"/>
</dbReference>
<dbReference type="GO" id="GO:0005737">
    <property type="term" value="C:cytoplasm"/>
    <property type="evidence" value="ECO:0007669"/>
    <property type="project" value="TreeGrafter"/>
</dbReference>
<evidence type="ECO:0000259" key="11">
    <source>
        <dbReference type="Pfam" id="PF08546"/>
    </source>
</evidence>
<comment type="catalytic activity">
    <reaction evidence="8 9">
        <text>(R)-pantoate + NADP(+) = 2-dehydropantoate + NADPH + H(+)</text>
        <dbReference type="Rhea" id="RHEA:16233"/>
        <dbReference type="ChEBI" id="CHEBI:11561"/>
        <dbReference type="ChEBI" id="CHEBI:15378"/>
        <dbReference type="ChEBI" id="CHEBI:15980"/>
        <dbReference type="ChEBI" id="CHEBI:57783"/>
        <dbReference type="ChEBI" id="CHEBI:58349"/>
        <dbReference type="EC" id="1.1.1.169"/>
    </reaction>
</comment>
<keyword evidence="13" id="KW-1185">Reference proteome</keyword>
<dbReference type="Gene3D" id="1.10.1040.10">
    <property type="entry name" value="N-(1-d-carboxylethyl)-l-norvaline Dehydrogenase, domain 2"/>
    <property type="match status" value="1"/>
</dbReference>
<keyword evidence="9" id="KW-0566">Pantothenate biosynthesis</keyword>
<reference evidence="12 13" key="1">
    <citation type="submission" date="2020-04" db="EMBL/GenBank/DDBJ databases">
        <title>Luteolibacter sp. G-1-1-1 isolated from soil.</title>
        <authorList>
            <person name="Dahal R.H."/>
        </authorList>
    </citation>
    <scope>NUCLEOTIDE SEQUENCE [LARGE SCALE GENOMIC DNA]</scope>
    <source>
        <strain evidence="12 13">G-1-1-1</strain>
    </source>
</reference>
<dbReference type="InterPro" id="IPR013332">
    <property type="entry name" value="KPR_N"/>
</dbReference>
<dbReference type="NCBIfam" id="TIGR00745">
    <property type="entry name" value="apbA_panE"/>
    <property type="match status" value="1"/>
</dbReference>
<comment type="function">
    <text evidence="9">Catalyzes the NADPH-dependent reduction of ketopantoate into pantoic acid.</text>
</comment>
<evidence type="ECO:0000256" key="3">
    <source>
        <dbReference type="ARBA" id="ARBA00013014"/>
    </source>
</evidence>
<dbReference type="InterPro" id="IPR008927">
    <property type="entry name" value="6-PGluconate_DH-like_C_sf"/>
</dbReference>
<proteinExistence type="inferred from homology"/>
<sequence>MSWTFGSVAVVGAGAIGLYYGARLAAAGNDVRFLLRSDYDAVKRDGIRVESVAGDLHLEEVKAYLTPEEIGPVDLVIVAWKTTSNDLFGKILPPLLHEQTQVLTLQNGLGNCERLAEIVRPDQILGALCFVCLNRLAPGFVSHTAGGRISVGEYANDGRGRAEEIARRFSAAGIPTDAAASLAEAQWKKLVWNVPFNGLAIAEGGVTTDVLLSSPEVEGEIRALMSEVVTAARAQGLALEDSLIDFNIERTRPMGPYRPSSMIDYVEGREVEFDSIWGEPLRRAKAAGVEVPHMERLAERIRVRLGADG</sequence>
<comment type="similarity">
    <text evidence="2 9">Belongs to the ketopantoate reductase family.</text>
</comment>
<dbReference type="InterPro" id="IPR003710">
    <property type="entry name" value="ApbA"/>
</dbReference>
<dbReference type="InterPro" id="IPR036291">
    <property type="entry name" value="NAD(P)-bd_dom_sf"/>
</dbReference>
<dbReference type="EMBL" id="CP051774">
    <property type="protein sequence ID" value="QJE96905.1"/>
    <property type="molecule type" value="Genomic_DNA"/>
</dbReference>
<name>A0A858RJL1_9BACT</name>
<dbReference type="GO" id="GO:0015940">
    <property type="term" value="P:pantothenate biosynthetic process"/>
    <property type="evidence" value="ECO:0007669"/>
    <property type="project" value="UniProtKB-UniPathway"/>
</dbReference>
<dbReference type="PANTHER" id="PTHR21708:SF26">
    <property type="entry name" value="2-DEHYDROPANTOATE 2-REDUCTASE"/>
    <property type="match status" value="1"/>
</dbReference>
<keyword evidence="5 9" id="KW-0521">NADP</keyword>
<evidence type="ECO:0000256" key="5">
    <source>
        <dbReference type="ARBA" id="ARBA00022857"/>
    </source>
</evidence>
<feature type="domain" description="Ketopantoate reductase N-terminal" evidence="10">
    <location>
        <begin position="8"/>
        <end position="155"/>
    </location>
</feature>
<dbReference type="EC" id="1.1.1.169" evidence="3 9"/>
<evidence type="ECO:0000256" key="6">
    <source>
        <dbReference type="ARBA" id="ARBA00023002"/>
    </source>
</evidence>
<evidence type="ECO:0000256" key="2">
    <source>
        <dbReference type="ARBA" id="ARBA00007870"/>
    </source>
</evidence>
<dbReference type="SUPFAM" id="SSF51735">
    <property type="entry name" value="NAD(P)-binding Rossmann-fold domains"/>
    <property type="match status" value="1"/>
</dbReference>
<evidence type="ECO:0000256" key="9">
    <source>
        <dbReference type="RuleBase" id="RU362068"/>
    </source>
</evidence>
<dbReference type="PANTHER" id="PTHR21708">
    <property type="entry name" value="PROBABLE 2-DEHYDROPANTOATE 2-REDUCTASE"/>
    <property type="match status" value="1"/>
</dbReference>
<dbReference type="InterPro" id="IPR051402">
    <property type="entry name" value="KPR-Related"/>
</dbReference>
<feature type="domain" description="Ketopantoate reductase C-terminal" evidence="11">
    <location>
        <begin position="183"/>
        <end position="302"/>
    </location>
</feature>
<accession>A0A858RJL1</accession>
<dbReference type="GO" id="GO:0008677">
    <property type="term" value="F:2-dehydropantoate 2-reductase activity"/>
    <property type="evidence" value="ECO:0007669"/>
    <property type="project" value="UniProtKB-EC"/>
</dbReference>
<evidence type="ECO:0000256" key="7">
    <source>
        <dbReference type="ARBA" id="ARBA00032024"/>
    </source>
</evidence>
<dbReference type="FunFam" id="1.10.1040.10:FF:000017">
    <property type="entry name" value="2-dehydropantoate 2-reductase"/>
    <property type="match status" value="1"/>
</dbReference>
<dbReference type="UniPathway" id="UPA00028">
    <property type="reaction ID" value="UER00004"/>
</dbReference>